<name>A0ABR3X507_9PEZI</name>
<dbReference type="EMBL" id="JAWRVE010000036">
    <property type="protein sequence ID" value="KAL1870757.1"/>
    <property type="molecule type" value="Genomic_DNA"/>
</dbReference>
<sequence>MGLFDYRFKLPVHIVEFILIVGVCAISTARLFLPGVTTKTRANTIALGFSAKSINFLLYQLLTDHIQRLRRWRSLKAYSILNGLEVVFWAAVVFLLIQANISVCVGVGCTLSWVVVGMSISLSILSAYAFVISYIAFREQRASQRAGRRSDDTHELRQHEMGHHRYSTSVSREDMRK</sequence>
<evidence type="ECO:0000313" key="3">
    <source>
        <dbReference type="EMBL" id="KAL1870757.1"/>
    </source>
</evidence>
<feature type="transmembrane region" description="Helical" evidence="2">
    <location>
        <begin position="12"/>
        <end position="33"/>
    </location>
</feature>
<keyword evidence="2" id="KW-0812">Transmembrane</keyword>
<comment type="caution">
    <text evidence="3">The sequence shown here is derived from an EMBL/GenBank/DDBJ whole genome shotgun (WGS) entry which is preliminary data.</text>
</comment>
<keyword evidence="4" id="KW-1185">Reference proteome</keyword>
<feature type="compositionally biased region" description="Basic and acidic residues" evidence="1">
    <location>
        <begin position="146"/>
        <end position="163"/>
    </location>
</feature>
<evidence type="ECO:0000256" key="2">
    <source>
        <dbReference type="SAM" id="Phobius"/>
    </source>
</evidence>
<feature type="transmembrane region" description="Helical" evidence="2">
    <location>
        <begin position="83"/>
        <end position="101"/>
    </location>
</feature>
<feature type="region of interest" description="Disordered" evidence="1">
    <location>
        <begin position="146"/>
        <end position="177"/>
    </location>
</feature>
<dbReference type="Proteomes" id="UP001583177">
    <property type="component" value="Unassembled WGS sequence"/>
</dbReference>
<proteinExistence type="predicted"/>
<evidence type="ECO:0000256" key="1">
    <source>
        <dbReference type="SAM" id="MobiDB-lite"/>
    </source>
</evidence>
<gene>
    <name evidence="3" type="ORF">Daus18300_005077</name>
</gene>
<organism evidence="3 4">
    <name type="scientific">Diaporthe australafricana</name>
    <dbReference type="NCBI Taxonomy" id="127596"/>
    <lineage>
        <taxon>Eukaryota</taxon>
        <taxon>Fungi</taxon>
        <taxon>Dikarya</taxon>
        <taxon>Ascomycota</taxon>
        <taxon>Pezizomycotina</taxon>
        <taxon>Sordariomycetes</taxon>
        <taxon>Sordariomycetidae</taxon>
        <taxon>Diaporthales</taxon>
        <taxon>Diaporthaceae</taxon>
        <taxon>Diaporthe</taxon>
    </lineage>
</organism>
<evidence type="ECO:0008006" key="5">
    <source>
        <dbReference type="Google" id="ProtNLM"/>
    </source>
</evidence>
<protein>
    <recommendedName>
        <fullName evidence="5">MARVEL domain-containing protein</fullName>
    </recommendedName>
</protein>
<evidence type="ECO:0000313" key="4">
    <source>
        <dbReference type="Proteomes" id="UP001583177"/>
    </source>
</evidence>
<feature type="transmembrane region" description="Helical" evidence="2">
    <location>
        <begin position="113"/>
        <end position="137"/>
    </location>
</feature>
<reference evidence="3 4" key="1">
    <citation type="journal article" date="2024" name="IMA Fungus">
        <title>IMA Genome - F19 : A genome assembly and annotation guide to empower mycologists, including annotated draft genome sequences of Ceratocystis pirilliformis, Diaporthe australafricana, Fusarium ophioides, Paecilomyces lecythidis, and Sporothrix stenoceras.</title>
        <authorList>
            <person name="Aylward J."/>
            <person name="Wilson A.M."/>
            <person name="Visagie C.M."/>
            <person name="Spraker J."/>
            <person name="Barnes I."/>
            <person name="Buitendag C."/>
            <person name="Ceriani C."/>
            <person name="Del Mar Angel L."/>
            <person name="du Plessis D."/>
            <person name="Fuchs T."/>
            <person name="Gasser K."/>
            <person name="Kramer D."/>
            <person name="Li W."/>
            <person name="Munsamy K."/>
            <person name="Piso A."/>
            <person name="Price J.L."/>
            <person name="Sonnekus B."/>
            <person name="Thomas C."/>
            <person name="van der Nest A."/>
            <person name="van Dijk A."/>
            <person name="van Heerden A."/>
            <person name="van Vuuren N."/>
            <person name="Yilmaz N."/>
            <person name="Duong T.A."/>
            <person name="van der Merwe N.A."/>
            <person name="Wingfield M.J."/>
            <person name="Wingfield B.D."/>
        </authorList>
    </citation>
    <scope>NUCLEOTIDE SEQUENCE [LARGE SCALE GENOMIC DNA]</scope>
    <source>
        <strain evidence="3 4">CMW 18300</strain>
    </source>
</reference>
<accession>A0ABR3X507</accession>
<keyword evidence="2" id="KW-1133">Transmembrane helix</keyword>
<keyword evidence="2" id="KW-0472">Membrane</keyword>